<keyword evidence="3" id="KW-1185">Reference proteome</keyword>
<evidence type="ECO:0000256" key="1">
    <source>
        <dbReference type="SAM" id="MobiDB-lite"/>
    </source>
</evidence>
<sequence>MKLNIFPCQEEQEEQGCTRSVPGRNPFTRKESAPMNSVKMEERQKEGEGQLSRDDGLVSGGNARRPGISSLPLRSPSSSSPPPWDQNSTGGFHDLRCPPPPLASSPPPPPPPPPLLGMVKTSHNSHVHRAFSPPLYFPPFPSAVVSLGLQTFPSRSLQSRIRAPPEP</sequence>
<feature type="compositionally biased region" description="Pro residues" evidence="1">
    <location>
        <begin position="97"/>
        <end position="115"/>
    </location>
</feature>
<evidence type="ECO:0000313" key="3">
    <source>
        <dbReference type="Proteomes" id="UP000244005"/>
    </source>
</evidence>
<evidence type="ECO:0000313" key="2">
    <source>
        <dbReference type="EMBL" id="PTQ35080.1"/>
    </source>
</evidence>
<feature type="compositionally biased region" description="Low complexity" evidence="1">
    <location>
        <begin position="69"/>
        <end position="78"/>
    </location>
</feature>
<dbReference type="EMBL" id="KZ772746">
    <property type="protein sequence ID" value="PTQ35080.1"/>
    <property type="molecule type" value="Genomic_DNA"/>
</dbReference>
<proteinExistence type="predicted"/>
<dbReference type="AlphaFoldDB" id="A0A2R6WMJ3"/>
<dbReference type="Proteomes" id="UP000244005">
    <property type="component" value="Unassembled WGS sequence"/>
</dbReference>
<feature type="region of interest" description="Disordered" evidence="1">
    <location>
        <begin position="1"/>
        <end position="121"/>
    </location>
</feature>
<gene>
    <name evidence="2" type="ORF">MARPO_0074s0063</name>
</gene>
<protein>
    <submittedName>
        <fullName evidence="2">Uncharacterized protein</fullName>
    </submittedName>
</protein>
<organism evidence="2 3">
    <name type="scientific">Marchantia polymorpha</name>
    <name type="common">Common liverwort</name>
    <name type="synonym">Marchantia aquatica</name>
    <dbReference type="NCBI Taxonomy" id="3197"/>
    <lineage>
        <taxon>Eukaryota</taxon>
        <taxon>Viridiplantae</taxon>
        <taxon>Streptophyta</taxon>
        <taxon>Embryophyta</taxon>
        <taxon>Marchantiophyta</taxon>
        <taxon>Marchantiopsida</taxon>
        <taxon>Marchantiidae</taxon>
        <taxon>Marchantiales</taxon>
        <taxon>Marchantiaceae</taxon>
        <taxon>Marchantia</taxon>
    </lineage>
</organism>
<feature type="compositionally biased region" description="Basic and acidic residues" evidence="1">
    <location>
        <begin position="39"/>
        <end position="56"/>
    </location>
</feature>
<accession>A0A2R6WMJ3</accession>
<reference evidence="3" key="1">
    <citation type="journal article" date="2017" name="Cell">
        <title>Insights into land plant evolution garnered from the Marchantia polymorpha genome.</title>
        <authorList>
            <person name="Bowman J.L."/>
            <person name="Kohchi T."/>
            <person name="Yamato K.T."/>
            <person name="Jenkins J."/>
            <person name="Shu S."/>
            <person name="Ishizaki K."/>
            <person name="Yamaoka S."/>
            <person name="Nishihama R."/>
            <person name="Nakamura Y."/>
            <person name="Berger F."/>
            <person name="Adam C."/>
            <person name="Aki S.S."/>
            <person name="Althoff F."/>
            <person name="Araki T."/>
            <person name="Arteaga-Vazquez M.A."/>
            <person name="Balasubrmanian S."/>
            <person name="Barry K."/>
            <person name="Bauer D."/>
            <person name="Boehm C.R."/>
            <person name="Briginshaw L."/>
            <person name="Caballero-Perez J."/>
            <person name="Catarino B."/>
            <person name="Chen F."/>
            <person name="Chiyoda S."/>
            <person name="Chovatia M."/>
            <person name="Davies K.M."/>
            <person name="Delmans M."/>
            <person name="Demura T."/>
            <person name="Dierschke T."/>
            <person name="Dolan L."/>
            <person name="Dorantes-Acosta A.E."/>
            <person name="Eklund D.M."/>
            <person name="Florent S.N."/>
            <person name="Flores-Sandoval E."/>
            <person name="Fujiyama A."/>
            <person name="Fukuzawa H."/>
            <person name="Galik B."/>
            <person name="Grimanelli D."/>
            <person name="Grimwood J."/>
            <person name="Grossniklaus U."/>
            <person name="Hamada T."/>
            <person name="Haseloff J."/>
            <person name="Hetherington A.J."/>
            <person name="Higo A."/>
            <person name="Hirakawa Y."/>
            <person name="Hundley H.N."/>
            <person name="Ikeda Y."/>
            <person name="Inoue K."/>
            <person name="Inoue S.I."/>
            <person name="Ishida S."/>
            <person name="Jia Q."/>
            <person name="Kakita M."/>
            <person name="Kanazawa T."/>
            <person name="Kawai Y."/>
            <person name="Kawashima T."/>
            <person name="Kennedy M."/>
            <person name="Kinose K."/>
            <person name="Kinoshita T."/>
            <person name="Kohara Y."/>
            <person name="Koide E."/>
            <person name="Komatsu K."/>
            <person name="Kopischke S."/>
            <person name="Kubo M."/>
            <person name="Kyozuka J."/>
            <person name="Lagercrantz U."/>
            <person name="Lin S.S."/>
            <person name="Lindquist E."/>
            <person name="Lipzen A.M."/>
            <person name="Lu C.W."/>
            <person name="De Luna E."/>
            <person name="Martienssen R.A."/>
            <person name="Minamino N."/>
            <person name="Mizutani M."/>
            <person name="Mizutani M."/>
            <person name="Mochizuki N."/>
            <person name="Monte I."/>
            <person name="Mosher R."/>
            <person name="Nagasaki H."/>
            <person name="Nakagami H."/>
            <person name="Naramoto S."/>
            <person name="Nishitani K."/>
            <person name="Ohtani M."/>
            <person name="Okamoto T."/>
            <person name="Okumura M."/>
            <person name="Phillips J."/>
            <person name="Pollak B."/>
            <person name="Reinders A."/>
            <person name="Rovekamp M."/>
            <person name="Sano R."/>
            <person name="Sawa S."/>
            <person name="Schmid M.W."/>
            <person name="Shirakawa M."/>
            <person name="Solano R."/>
            <person name="Spunde A."/>
            <person name="Suetsugu N."/>
            <person name="Sugano S."/>
            <person name="Sugiyama A."/>
            <person name="Sun R."/>
            <person name="Suzuki Y."/>
            <person name="Takenaka M."/>
            <person name="Takezawa D."/>
            <person name="Tomogane H."/>
            <person name="Tsuzuki M."/>
            <person name="Ueda T."/>
            <person name="Umeda M."/>
            <person name="Ward J.M."/>
            <person name="Watanabe Y."/>
            <person name="Yazaki K."/>
            <person name="Yokoyama R."/>
            <person name="Yoshitake Y."/>
            <person name="Yotsui I."/>
            <person name="Zachgo S."/>
            <person name="Schmutz J."/>
        </authorList>
    </citation>
    <scope>NUCLEOTIDE SEQUENCE [LARGE SCALE GENOMIC DNA]</scope>
    <source>
        <strain evidence="3">Tak-1</strain>
    </source>
</reference>
<name>A0A2R6WMJ3_MARPO</name>